<gene>
    <name evidence="1" type="ORF">ACFQKB_43955</name>
</gene>
<dbReference type="GO" id="GO:0008168">
    <property type="term" value="F:methyltransferase activity"/>
    <property type="evidence" value="ECO:0007669"/>
    <property type="project" value="UniProtKB-KW"/>
</dbReference>
<dbReference type="Pfam" id="PF04672">
    <property type="entry name" value="Methyltransf_19"/>
    <property type="match status" value="1"/>
</dbReference>
<dbReference type="InterPro" id="IPR006764">
    <property type="entry name" value="SAM_dep_MeTrfase_SAV2177_type"/>
</dbReference>
<name>A0ABW2CZB2_9ACTN</name>
<accession>A0ABW2CZB2</accession>
<sequence length="273" mass="29106">MSDRDPGRTRGALDLDVPNVARMYDCFLGGKDNYEADRAAADDVLRWLPQGPLLARANRWMVARAVRHAVESAGVRQVVDLGGGLPTFPSALDAAREAARGVRAVVADNDPVVVSHYRAFASGDDVHVLEADLRDPGPLLDRLDGIIELGRPVVFVLGSVLHHLPGPAAARAAALVRERMAPGAHLLVTHATADRADPRTARGVEDVYRRASAPLACRSEDEIRALFGDLDLVEPGLVDVHLWRAESGPGALRAPGLRVVGALGVRGGPRPAR</sequence>
<reference evidence="2" key="1">
    <citation type="journal article" date="2019" name="Int. J. Syst. Evol. Microbiol.">
        <title>The Global Catalogue of Microorganisms (GCM) 10K type strain sequencing project: providing services to taxonomists for standard genome sequencing and annotation.</title>
        <authorList>
            <consortium name="The Broad Institute Genomics Platform"/>
            <consortium name="The Broad Institute Genome Sequencing Center for Infectious Disease"/>
            <person name="Wu L."/>
            <person name="Ma J."/>
        </authorList>
    </citation>
    <scope>NUCLEOTIDE SEQUENCE [LARGE SCALE GENOMIC DNA]</scope>
    <source>
        <strain evidence="2">JCM 3369</strain>
    </source>
</reference>
<dbReference type="InterPro" id="IPR029063">
    <property type="entry name" value="SAM-dependent_MTases_sf"/>
</dbReference>
<protein>
    <submittedName>
        <fullName evidence="1">SAM-dependent methyltransferase</fullName>
        <ecNumber evidence="1">2.1.1.-</ecNumber>
    </submittedName>
</protein>
<dbReference type="Proteomes" id="UP001596380">
    <property type="component" value="Unassembled WGS sequence"/>
</dbReference>
<keyword evidence="1" id="KW-0489">Methyltransferase</keyword>
<evidence type="ECO:0000313" key="1">
    <source>
        <dbReference type="EMBL" id="MFC6886782.1"/>
    </source>
</evidence>
<dbReference type="EC" id="2.1.1.-" evidence="1"/>
<proteinExistence type="predicted"/>
<evidence type="ECO:0000313" key="2">
    <source>
        <dbReference type="Proteomes" id="UP001596380"/>
    </source>
</evidence>
<dbReference type="Gene3D" id="3.40.50.150">
    <property type="entry name" value="Vaccinia Virus protein VP39"/>
    <property type="match status" value="1"/>
</dbReference>
<comment type="caution">
    <text evidence="1">The sequence shown here is derived from an EMBL/GenBank/DDBJ whole genome shotgun (WGS) entry which is preliminary data.</text>
</comment>
<keyword evidence="1" id="KW-0808">Transferase</keyword>
<dbReference type="RefSeq" id="WP_160819542.1">
    <property type="nucleotide sequence ID" value="NZ_JBHSXE010000001.1"/>
</dbReference>
<dbReference type="EMBL" id="JBHSXS010000059">
    <property type="protein sequence ID" value="MFC6886782.1"/>
    <property type="molecule type" value="Genomic_DNA"/>
</dbReference>
<dbReference type="GO" id="GO:0032259">
    <property type="term" value="P:methylation"/>
    <property type="evidence" value="ECO:0007669"/>
    <property type="project" value="UniProtKB-KW"/>
</dbReference>
<keyword evidence="2" id="KW-1185">Reference proteome</keyword>
<dbReference type="SUPFAM" id="SSF53335">
    <property type="entry name" value="S-adenosyl-L-methionine-dependent methyltransferases"/>
    <property type="match status" value="1"/>
</dbReference>
<organism evidence="1 2">
    <name type="scientific">Actinomadura yumaensis</name>
    <dbReference type="NCBI Taxonomy" id="111807"/>
    <lineage>
        <taxon>Bacteria</taxon>
        <taxon>Bacillati</taxon>
        <taxon>Actinomycetota</taxon>
        <taxon>Actinomycetes</taxon>
        <taxon>Streptosporangiales</taxon>
        <taxon>Thermomonosporaceae</taxon>
        <taxon>Actinomadura</taxon>
    </lineage>
</organism>
<dbReference type="PIRSF" id="PIRSF017393">
    <property type="entry name" value="MTase_SAV2177"/>
    <property type="match status" value="1"/>
</dbReference>